<feature type="repeat" description="RCC1" evidence="7">
    <location>
        <begin position="173"/>
        <end position="226"/>
    </location>
</feature>
<dbReference type="Pfam" id="PF22562">
    <property type="entry name" value="UBA_7"/>
    <property type="match status" value="1"/>
</dbReference>
<dbReference type="InterPro" id="IPR009060">
    <property type="entry name" value="UBA-like_sf"/>
</dbReference>
<dbReference type="InterPro" id="IPR000408">
    <property type="entry name" value="Reg_chr_condens"/>
</dbReference>
<keyword evidence="2" id="KW-0963">Cytoplasm</keyword>
<dbReference type="SMART" id="SM00165">
    <property type="entry name" value="UBA"/>
    <property type="match status" value="1"/>
</dbReference>
<dbReference type="PROSITE" id="PS50012">
    <property type="entry name" value="RCC1_3"/>
    <property type="match status" value="4"/>
</dbReference>
<keyword evidence="4" id="KW-0677">Repeat</keyword>
<evidence type="ECO:0000256" key="2">
    <source>
        <dbReference type="ARBA" id="ARBA00022490"/>
    </source>
</evidence>
<name>A0A9D4TL27_CHLVU</name>
<comment type="caution">
    <text evidence="11">The sequence shown here is derived from an EMBL/GenBank/DDBJ whole genome shotgun (WGS) entry which is preliminary data.</text>
</comment>
<reference evidence="11" key="1">
    <citation type="journal article" date="2019" name="Plant J.">
        <title>Chlorella vulgaris genome assembly and annotation reveals the molecular basis for metabolic acclimation to high light conditions.</title>
        <authorList>
            <person name="Cecchin M."/>
            <person name="Marcolungo L."/>
            <person name="Rossato M."/>
            <person name="Girolomoni L."/>
            <person name="Cosentino E."/>
            <person name="Cuine S."/>
            <person name="Li-Beisson Y."/>
            <person name="Delledonne M."/>
            <person name="Ballottari M."/>
        </authorList>
    </citation>
    <scope>NUCLEOTIDE SEQUENCE</scope>
    <source>
        <strain evidence="11">211/11P</strain>
    </source>
</reference>
<dbReference type="InterPro" id="IPR058923">
    <property type="entry name" value="RCC1-like_dom"/>
</dbReference>
<dbReference type="GO" id="GO:0004842">
    <property type="term" value="F:ubiquitin-protein transferase activity"/>
    <property type="evidence" value="ECO:0007669"/>
    <property type="project" value="InterPro"/>
</dbReference>
<feature type="repeat" description="RCC1" evidence="7">
    <location>
        <begin position="227"/>
        <end position="278"/>
    </location>
</feature>
<feature type="region of interest" description="Disordered" evidence="8">
    <location>
        <begin position="477"/>
        <end position="498"/>
    </location>
</feature>
<dbReference type="PROSITE" id="PS50030">
    <property type="entry name" value="UBA"/>
    <property type="match status" value="1"/>
</dbReference>
<dbReference type="Proteomes" id="UP001055712">
    <property type="component" value="Unassembled WGS sequence"/>
</dbReference>
<evidence type="ECO:0000313" key="11">
    <source>
        <dbReference type="EMBL" id="KAI3428255.1"/>
    </source>
</evidence>
<dbReference type="Gene3D" id="3.90.1750.10">
    <property type="entry name" value="Hect, E3 ligase catalytic domains"/>
    <property type="match status" value="1"/>
</dbReference>
<evidence type="ECO:0000313" key="12">
    <source>
        <dbReference type="Proteomes" id="UP001055712"/>
    </source>
</evidence>
<dbReference type="InterPro" id="IPR015940">
    <property type="entry name" value="UBA"/>
</dbReference>
<feature type="active site" description="Glycyl thioester intermediate" evidence="6">
    <location>
        <position position="1299"/>
    </location>
</feature>
<dbReference type="PANTHER" id="PTHR45622:SF60">
    <property type="entry name" value="UBIQUITIN-PROTEIN LIGASE E3A"/>
    <property type="match status" value="1"/>
</dbReference>
<keyword evidence="3" id="KW-0808">Transferase</keyword>
<proteinExistence type="predicted"/>
<evidence type="ECO:0000256" key="3">
    <source>
        <dbReference type="ARBA" id="ARBA00022679"/>
    </source>
</evidence>
<keyword evidence="5 6" id="KW-0833">Ubl conjugation pathway</keyword>
<dbReference type="Pfam" id="PF25390">
    <property type="entry name" value="WD40_RLD"/>
    <property type="match status" value="1"/>
</dbReference>
<evidence type="ECO:0000256" key="6">
    <source>
        <dbReference type="PROSITE-ProRule" id="PRU00104"/>
    </source>
</evidence>
<dbReference type="PROSITE" id="PS00626">
    <property type="entry name" value="RCC1_2"/>
    <property type="match status" value="2"/>
</dbReference>
<dbReference type="PRINTS" id="PR00633">
    <property type="entry name" value="RCCNDNSATION"/>
</dbReference>
<reference evidence="11" key="2">
    <citation type="submission" date="2020-11" db="EMBL/GenBank/DDBJ databases">
        <authorList>
            <person name="Cecchin M."/>
            <person name="Marcolungo L."/>
            <person name="Rossato M."/>
            <person name="Girolomoni L."/>
            <person name="Cosentino E."/>
            <person name="Cuine S."/>
            <person name="Li-Beisson Y."/>
            <person name="Delledonne M."/>
            <person name="Ballottari M."/>
        </authorList>
    </citation>
    <scope>NUCLEOTIDE SEQUENCE</scope>
    <source>
        <strain evidence="11">211/11P</strain>
        <tissue evidence="11">Whole cell</tissue>
    </source>
</reference>
<dbReference type="Pfam" id="PF00632">
    <property type="entry name" value="HECT"/>
    <property type="match status" value="1"/>
</dbReference>
<evidence type="ECO:0000259" key="10">
    <source>
        <dbReference type="PROSITE" id="PS50237"/>
    </source>
</evidence>
<feature type="domain" description="HECT" evidence="10">
    <location>
        <begin position="1003"/>
        <end position="1331"/>
    </location>
</feature>
<dbReference type="Gene3D" id="1.10.8.10">
    <property type="entry name" value="DNA helicase RuvA subunit, C-terminal domain"/>
    <property type="match status" value="1"/>
</dbReference>
<feature type="compositionally biased region" description="Low complexity" evidence="8">
    <location>
        <begin position="845"/>
        <end position="856"/>
    </location>
</feature>
<sequence length="1331" mass="144147">MEVRMRADATGRHPVVAVPSNSAATLAEHSPSLLVRTKAPQHPRLAALKGEPEQLDISPHSPLVSTALDENGWVCGCNSNGQLGVGSTADMAEPQSLKVARRWAALSIGSQHAAGVTGQGEVYTWGLNDRGQLGAASGPGDSKDVPKRMELLVGWNVKAISCGAEHTIAITPEDVITWGSNQYGQCGHGDKAEVDWVKPRSIKMLHEQMVTQVICGRYHTLCVTATSQVYAWGRNSSGQLGLGDTSDRRGPTLVEGLWALPVLQLAAGDAHSVALTSNGFLFTWGGNEHGQLGLPHAAEVATQIQASRSASERKRVNRRVNQRFLGAMSEMGIPSEQAELALHETGNVGVEVATEWLFSVPQDVLEIHLAGEPGTPQEEMGAVHDDGRVLVPKRVALQGVRFVAAGSVHTVALTDEEVYSWGDNSAGQLGNRTFRSVCLPSEVIDLSGRGVCQVACGAQHTLFVCRDGDVLGCGSSSHGQLPAAQADPDTSRPAPEGAGMLLATPALLGLRFLETGGGGGPGAPVVSAVVCGAHSSAFLTRAAEELPDQAAPRLWERLHSAVTAAHAAPNNLESDAHVRPIAAAVERIFSSAAAISAAFGLKDMVGMDVALLESTQRAILELEPAAAPKKDDPQPSQDSLFQAFRKAMDVLVMELERNIKLLGTPERAQVLLAAMQSLLLGDSRVANTLIPRVCNAVLAAPSSTRHLLVKWWAEYPAELLEARVVKPLHKYLTDELYATKKLTISVMNVIKVLAKVEEANQLGRQLPPEAFYNELISEKLDVLDHYVAWRQTHDMPQHSTGTDGPFSFCSYPFLLNPRAKSKLLHTEARIQMDQTVAASRLEQQNSGSNNGSNSSRGGRRPEEDECVVPSEKARISAAMRSSADGGGGGGALRGGGHGGPGGGGGGRRRDRQGGLRWLFNSLRTAEGSAGGSSLQDDERRMMGRQINGTSEATASPSIWKQGSLNLPTPDDSGFPAMHPDMCILRIRRNHLLEDALDEIARQKPKDLFKPLRVHFIGEDGIDAGGVKKEFFQLLVTELLCPDYGMLIYQPESRTYWFNPTTLEADAEFLLLGLVLGLAIYNGVLLDFPLPLALYRKILGQEVKLRDLEDMQPMLGRSLRQLLQYEGPGSVEHIFCQSFVVEVPGFGDSRVVPLKEGGADIPVTEENRREFVELYVSFWLNRSIHTQFEAFAKGFLMLCGGPALQLFSATELERLVCGNPFLDFDNLQKSARYEGGYSPEHRVVQWLWQVVNELTREERKLFLKFFTGSDRAPIGGLGNLRCLIQRDGADSNRLPTSHTCFNSLLLPSYRSKEKLADRLRLAILNSEGFGLE</sequence>
<feature type="repeat" description="RCC1" evidence="7">
    <location>
        <begin position="120"/>
        <end position="173"/>
    </location>
</feature>
<feature type="region of interest" description="Disordered" evidence="8">
    <location>
        <begin position="840"/>
        <end position="912"/>
    </location>
</feature>
<evidence type="ECO:0000256" key="8">
    <source>
        <dbReference type="SAM" id="MobiDB-lite"/>
    </source>
</evidence>
<dbReference type="EMBL" id="SIDB01000009">
    <property type="protein sequence ID" value="KAI3428255.1"/>
    <property type="molecule type" value="Genomic_DNA"/>
</dbReference>
<dbReference type="PANTHER" id="PTHR45622">
    <property type="entry name" value="UBIQUITIN-PROTEIN LIGASE E3A-RELATED"/>
    <property type="match status" value="1"/>
</dbReference>
<protein>
    <submittedName>
        <fullName evidence="11">Uncharacterized protein</fullName>
    </submittedName>
</protein>
<dbReference type="OrthoDB" id="8068875at2759"/>
<dbReference type="SMART" id="SM00119">
    <property type="entry name" value="HECTc"/>
    <property type="match status" value="1"/>
</dbReference>
<dbReference type="InterPro" id="IPR009091">
    <property type="entry name" value="RCC1/BLIP-II"/>
</dbReference>
<dbReference type="GO" id="GO:0005737">
    <property type="term" value="C:cytoplasm"/>
    <property type="evidence" value="ECO:0007669"/>
    <property type="project" value="UniProtKB-SubCell"/>
</dbReference>
<gene>
    <name evidence="11" type="ORF">D9Q98_006634</name>
</gene>
<dbReference type="SUPFAM" id="SSF56204">
    <property type="entry name" value="Hect, E3 ligase catalytic domain"/>
    <property type="match status" value="1"/>
</dbReference>
<dbReference type="Pfam" id="PF00415">
    <property type="entry name" value="RCC1"/>
    <property type="match status" value="1"/>
</dbReference>
<accession>A0A9D4TL27</accession>
<dbReference type="SUPFAM" id="SSF46934">
    <property type="entry name" value="UBA-like"/>
    <property type="match status" value="1"/>
</dbReference>
<dbReference type="Gene3D" id="2.130.10.30">
    <property type="entry name" value="Regulator of chromosome condensation 1/beta-lactamase-inhibitor protein II"/>
    <property type="match status" value="2"/>
</dbReference>
<dbReference type="PROSITE" id="PS50237">
    <property type="entry name" value="HECT"/>
    <property type="match status" value="1"/>
</dbReference>
<dbReference type="Gene3D" id="3.30.2160.10">
    <property type="entry name" value="Hect, E3 ligase catalytic domain"/>
    <property type="match status" value="1"/>
</dbReference>
<dbReference type="InterPro" id="IPR051709">
    <property type="entry name" value="Ub-ligase/GTPase-reg"/>
</dbReference>
<organism evidence="11 12">
    <name type="scientific">Chlorella vulgaris</name>
    <name type="common">Green alga</name>
    <dbReference type="NCBI Taxonomy" id="3077"/>
    <lineage>
        <taxon>Eukaryota</taxon>
        <taxon>Viridiplantae</taxon>
        <taxon>Chlorophyta</taxon>
        <taxon>core chlorophytes</taxon>
        <taxon>Trebouxiophyceae</taxon>
        <taxon>Chlorellales</taxon>
        <taxon>Chlorellaceae</taxon>
        <taxon>Chlorella clade</taxon>
        <taxon>Chlorella</taxon>
    </lineage>
</organism>
<feature type="repeat" description="RCC1" evidence="7">
    <location>
        <begin position="416"/>
        <end position="467"/>
    </location>
</feature>
<dbReference type="InterPro" id="IPR000569">
    <property type="entry name" value="HECT_dom"/>
</dbReference>
<dbReference type="CDD" id="cd00078">
    <property type="entry name" value="HECTc"/>
    <property type="match status" value="1"/>
</dbReference>
<dbReference type="FunFam" id="3.30.2160.10:FF:000004">
    <property type="entry name" value="probable E3 ubiquitin-protein ligase HERC4 isoform X1"/>
    <property type="match status" value="1"/>
</dbReference>
<dbReference type="SUPFAM" id="SSF50985">
    <property type="entry name" value="RCC1/BLIP-II"/>
    <property type="match status" value="2"/>
</dbReference>
<evidence type="ECO:0000256" key="5">
    <source>
        <dbReference type="ARBA" id="ARBA00022786"/>
    </source>
</evidence>
<dbReference type="FunFam" id="3.30.2410.10:FF:000003">
    <property type="entry name" value="probable E3 ubiquitin-protein ligase HERC4 isoform X1"/>
    <property type="match status" value="1"/>
</dbReference>
<feature type="domain" description="UBA" evidence="9">
    <location>
        <begin position="319"/>
        <end position="360"/>
    </location>
</feature>
<evidence type="ECO:0000259" key="9">
    <source>
        <dbReference type="PROSITE" id="PS50030"/>
    </source>
</evidence>
<feature type="compositionally biased region" description="Gly residues" evidence="8">
    <location>
        <begin position="884"/>
        <end position="905"/>
    </location>
</feature>
<dbReference type="Gene3D" id="3.30.2410.10">
    <property type="entry name" value="Hect, E3 ligase catalytic domain"/>
    <property type="match status" value="1"/>
</dbReference>
<evidence type="ECO:0000256" key="4">
    <source>
        <dbReference type="ARBA" id="ARBA00022737"/>
    </source>
</evidence>
<dbReference type="InterPro" id="IPR035983">
    <property type="entry name" value="Hect_E3_ubiquitin_ligase"/>
</dbReference>
<evidence type="ECO:0000256" key="7">
    <source>
        <dbReference type="PROSITE-ProRule" id="PRU00235"/>
    </source>
</evidence>
<keyword evidence="12" id="KW-1185">Reference proteome</keyword>
<evidence type="ECO:0000256" key="1">
    <source>
        <dbReference type="ARBA" id="ARBA00004496"/>
    </source>
</evidence>
<comment type="subcellular location">
    <subcellularLocation>
        <location evidence="1">Cytoplasm</location>
    </subcellularLocation>
</comment>